<accession>A0A2S8FRW3</accession>
<comment type="caution">
    <text evidence="1">The sequence shown here is derived from an EMBL/GenBank/DDBJ whole genome shotgun (WGS) entry which is preliminary data.</text>
</comment>
<sequence>MEECSASLFQVGVFFYALTLSLKFAEFSIPRSGKPILSFRFFSISHRCLLLKGEGRVGLPASLADGNSWLNAEEFNFAG</sequence>
<dbReference type="Proteomes" id="UP000238322">
    <property type="component" value="Unassembled WGS sequence"/>
</dbReference>
<reference evidence="1 2" key="1">
    <citation type="submission" date="2018-02" db="EMBL/GenBank/DDBJ databases">
        <title>Comparative genomes isolates from brazilian mangrove.</title>
        <authorList>
            <person name="Araujo J.E."/>
            <person name="Taketani R.G."/>
            <person name="Silva M.C.P."/>
            <person name="Loureco M.V."/>
            <person name="Andreote F.D."/>
        </authorList>
    </citation>
    <scope>NUCLEOTIDE SEQUENCE [LARGE SCALE GENOMIC DNA]</scope>
    <source>
        <strain evidence="1 2">Hex-1 MGV</strain>
    </source>
</reference>
<protein>
    <submittedName>
        <fullName evidence="1">Uncharacterized protein</fullName>
    </submittedName>
</protein>
<proteinExistence type="predicted"/>
<name>A0A2S8FRW3_9BACT</name>
<organism evidence="1 2">
    <name type="scientific">Blastopirellula marina</name>
    <dbReference type="NCBI Taxonomy" id="124"/>
    <lineage>
        <taxon>Bacteria</taxon>
        <taxon>Pseudomonadati</taxon>
        <taxon>Planctomycetota</taxon>
        <taxon>Planctomycetia</taxon>
        <taxon>Pirellulales</taxon>
        <taxon>Pirellulaceae</taxon>
        <taxon>Blastopirellula</taxon>
    </lineage>
</organism>
<evidence type="ECO:0000313" key="1">
    <source>
        <dbReference type="EMBL" id="PQO34800.1"/>
    </source>
</evidence>
<evidence type="ECO:0000313" key="2">
    <source>
        <dbReference type="Proteomes" id="UP000238322"/>
    </source>
</evidence>
<dbReference type="EMBL" id="PUHY01000010">
    <property type="protein sequence ID" value="PQO34800.1"/>
    <property type="molecule type" value="Genomic_DNA"/>
</dbReference>
<dbReference type="AlphaFoldDB" id="A0A2S8FRW3"/>
<gene>
    <name evidence="1" type="ORF">C5Y83_14980</name>
</gene>